<protein>
    <submittedName>
        <fullName evidence="1">Uncharacterized protein</fullName>
    </submittedName>
</protein>
<dbReference type="EMBL" id="BK016080">
    <property type="protein sequence ID" value="DAF93176.1"/>
    <property type="molecule type" value="Genomic_DNA"/>
</dbReference>
<reference evidence="1" key="1">
    <citation type="journal article" date="2021" name="Proc. Natl. Acad. Sci. U.S.A.">
        <title>A Catalog of Tens of Thousands of Viruses from Human Metagenomes Reveals Hidden Associations with Chronic Diseases.</title>
        <authorList>
            <person name="Tisza M.J."/>
            <person name="Buck C.B."/>
        </authorList>
    </citation>
    <scope>NUCLEOTIDE SEQUENCE</scope>
    <source>
        <strain evidence="1">CtcyQ27</strain>
    </source>
</reference>
<accession>A0A8S5UFC0</accession>
<organism evidence="1">
    <name type="scientific">Myoviridae sp. ctcyQ27</name>
    <dbReference type="NCBI Taxonomy" id="2825139"/>
    <lineage>
        <taxon>Viruses</taxon>
        <taxon>Duplodnaviria</taxon>
        <taxon>Heunggongvirae</taxon>
        <taxon>Uroviricota</taxon>
        <taxon>Caudoviricetes</taxon>
    </lineage>
</organism>
<name>A0A8S5UFC0_9CAUD</name>
<sequence length="30" mass="3718">MGYSLFKNKRTLKHPYMGNYPYMDFIFKNI</sequence>
<evidence type="ECO:0000313" key="1">
    <source>
        <dbReference type="EMBL" id="DAF93176.1"/>
    </source>
</evidence>
<proteinExistence type="predicted"/>